<keyword evidence="6" id="KW-0131">Cell cycle</keyword>
<dbReference type="EMBL" id="JAHLQT010034244">
    <property type="protein sequence ID" value="KAG7158879.1"/>
    <property type="molecule type" value="Genomic_DNA"/>
</dbReference>
<dbReference type="GO" id="GO:0051301">
    <property type="term" value="P:cell division"/>
    <property type="evidence" value="ECO:0007669"/>
    <property type="project" value="UniProtKB-KW"/>
</dbReference>
<reference evidence="9" key="1">
    <citation type="journal article" date="2021" name="Sci. Adv.">
        <title>The American lobster genome reveals insights on longevity, neural, and immune adaptations.</title>
        <authorList>
            <person name="Polinski J.M."/>
            <person name="Zimin A.V."/>
            <person name="Clark K.F."/>
            <person name="Kohn A.B."/>
            <person name="Sadowski N."/>
            <person name="Timp W."/>
            <person name="Ptitsyn A."/>
            <person name="Khanna P."/>
            <person name="Romanova D.Y."/>
            <person name="Williams P."/>
            <person name="Greenwood S.J."/>
            <person name="Moroz L.L."/>
            <person name="Walt D.R."/>
            <person name="Bodnar A.G."/>
        </authorList>
    </citation>
    <scope>NUCLEOTIDE SEQUENCE</scope>
    <source>
        <strain evidence="9">GMGI-L3</strain>
    </source>
</reference>
<dbReference type="AlphaFoldDB" id="A0A8J5JPV9"/>
<feature type="region of interest" description="Disordered" evidence="8">
    <location>
        <begin position="42"/>
        <end position="65"/>
    </location>
</feature>
<comment type="caution">
    <text evidence="9">The sequence shown here is derived from an EMBL/GenBank/DDBJ whole genome shotgun (WGS) entry which is preliminary data.</text>
</comment>
<accession>A0A8J5JPV9</accession>
<dbReference type="GO" id="GO:0051315">
    <property type="term" value="P:attachment of mitotic spindle microtubules to kinetochore"/>
    <property type="evidence" value="ECO:0007669"/>
    <property type="project" value="TreeGrafter"/>
</dbReference>
<keyword evidence="10" id="KW-1185">Reference proteome</keyword>
<feature type="compositionally biased region" description="Basic and acidic residues" evidence="8">
    <location>
        <begin position="729"/>
        <end position="748"/>
    </location>
</feature>
<keyword evidence="3" id="KW-0132">Cell division</keyword>
<feature type="coiled-coil region" evidence="7">
    <location>
        <begin position="350"/>
        <end position="377"/>
    </location>
</feature>
<feature type="region of interest" description="Disordered" evidence="8">
    <location>
        <begin position="703"/>
        <end position="748"/>
    </location>
</feature>
<keyword evidence="5" id="KW-0539">Nucleus</keyword>
<dbReference type="Pfam" id="PF05557">
    <property type="entry name" value="MAD"/>
    <property type="match status" value="1"/>
</dbReference>
<evidence type="ECO:0000256" key="8">
    <source>
        <dbReference type="SAM" id="MobiDB-lite"/>
    </source>
</evidence>
<protein>
    <submittedName>
        <fullName evidence="9">Mitotic spindle assembly checkpoint protein MAD1-like</fullName>
    </submittedName>
</protein>
<proteinExistence type="inferred from homology"/>
<sequence length="748" mass="86876">MDTPPEPTVVTRTLQDFNKFLCSGTNTQEPFMGRARQLNFSDSLNDTSSTLDDDSRNGGQGSRKRNLDSLAGFDITKKFREKDVEIVTAKTMIKRLEGRLQGLDTSSKKARLERDTELEALRHKELRDKELIEDLQHKLKKLQKQEWEVKQSSNKVRQECDAITLETETKMMKKQQQYLEKCHTLQEEISVLNKKLLEMSKDVDEKTTELHLAKSHADQLEMTLTEVQNKLKESVSSQMHFETQKLELNQAKVKIKELQQLHRDSEALEDKAEVFEAAVRKIQTERNTKLIEEKLSGAQLQVTLLEKRCKENAHFEAENDMFKETLRKYETIIYEEFGLDHKVTPQDLHQKSLENRYVSEEAEIKVLKAKLEKQAHNTQHNAVLIKRLQRKLFLVTKERDSLKEILTSYESEITINHSVVSQERIIKLEDLMKMYKEELERLEKELDASCNSITNETQVQEKFQRKEDAKKISSLEKNILELQAEVTKVTQAKEILDLRLENRALKGDYDPLKTKVLHFENNPLSKAIESRGTEIHKLQTENKALREHVLQLEQGTSHIITPKVGIKVSNEAHSSKELTGKGITDEIIITELQEKSKFLETRNKRLLEVFKRKSLDMREVVYQLTGYRVDASGDNQYKLINMYAESPDDYLIFEQTPSKELQFLETDFSNTLEDLIDAYLRHENSYPAFLSAVTLDLFNRQTVEQPASSSDAEEEDQEDDDEDAEVEPEDAHRMQHQDDGHDELVILD</sequence>
<dbReference type="FunFam" id="3.30.457.60:FF:000002">
    <property type="entry name" value="Mitotic spindle assembly checkpoint protein MAD1"/>
    <property type="match status" value="1"/>
</dbReference>
<dbReference type="GO" id="GO:0007094">
    <property type="term" value="P:mitotic spindle assembly checkpoint signaling"/>
    <property type="evidence" value="ECO:0007669"/>
    <property type="project" value="InterPro"/>
</dbReference>
<feature type="coiled-coil region" evidence="7">
    <location>
        <begin position="241"/>
        <end position="285"/>
    </location>
</feature>
<dbReference type="GO" id="GO:0005635">
    <property type="term" value="C:nuclear envelope"/>
    <property type="evidence" value="ECO:0007669"/>
    <property type="project" value="TreeGrafter"/>
</dbReference>
<dbReference type="Gene3D" id="3.30.457.60">
    <property type="match status" value="1"/>
</dbReference>
<keyword evidence="4" id="KW-0498">Mitosis</keyword>
<evidence type="ECO:0000256" key="4">
    <source>
        <dbReference type="ARBA" id="ARBA00022776"/>
    </source>
</evidence>
<evidence type="ECO:0000256" key="5">
    <source>
        <dbReference type="ARBA" id="ARBA00023242"/>
    </source>
</evidence>
<organism evidence="9 10">
    <name type="scientific">Homarus americanus</name>
    <name type="common">American lobster</name>
    <dbReference type="NCBI Taxonomy" id="6706"/>
    <lineage>
        <taxon>Eukaryota</taxon>
        <taxon>Metazoa</taxon>
        <taxon>Ecdysozoa</taxon>
        <taxon>Arthropoda</taxon>
        <taxon>Crustacea</taxon>
        <taxon>Multicrustacea</taxon>
        <taxon>Malacostraca</taxon>
        <taxon>Eumalacostraca</taxon>
        <taxon>Eucarida</taxon>
        <taxon>Decapoda</taxon>
        <taxon>Pleocyemata</taxon>
        <taxon>Astacidea</taxon>
        <taxon>Nephropoidea</taxon>
        <taxon>Nephropidae</taxon>
        <taxon>Homarus</taxon>
    </lineage>
</organism>
<evidence type="ECO:0000256" key="2">
    <source>
        <dbReference type="ARBA" id="ARBA00008029"/>
    </source>
</evidence>
<feature type="coiled-coil region" evidence="7">
    <location>
        <begin position="425"/>
        <end position="492"/>
    </location>
</feature>
<dbReference type="GO" id="GO:0072686">
    <property type="term" value="C:mitotic spindle"/>
    <property type="evidence" value="ECO:0007669"/>
    <property type="project" value="TreeGrafter"/>
</dbReference>
<evidence type="ECO:0000256" key="7">
    <source>
        <dbReference type="SAM" id="Coils"/>
    </source>
</evidence>
<dbReference type="PANTHER" id="PTHR23168:SF0">
    <property type="entry name" value="MITOTIC SPINDLE ASSEMBLY CHECKPOINT PROTEIN MAD1"/>
    <property type="match status" value="1"/>
</dbReference>
<evidence type="ECO:0000313" key="10">
    <source>
        <dbReference type="Proteomes" id="UP000747542"/>
    </source>
</evidence>
<comment type="similarity">
    <text evidence="2">Belongs to the MAD1 family.</text>
</comment>
<keyword evidence="7" id="KW-0175">Coiled coil</keyword>
<dbReference type="Proteomes" id="UP000747542">
    <property type="component" value="Unassembled WGS sequence"/>
</dbReference>
<feature type="compositionally biased region" description="Acidic residues" evidence="8">
    <location>
        <begin position="711"/>
        <end position="728"/>
    </location>
</feature>
<dbReference type="Gene3D" id="6.10.250.90">
    <property type="match status" value="1"/>
</dbReference>
<dbReference type="SUPFAM" id="SSF75704">
    <property type="entry name" value="Mitotic arrest deficient-like 1, Mad1"/>
    <property type="match status" value="1"/>
</dbReference>
<evidence type="ECO:0000256" key="1">
    <source>
        <dbReference type="ARBA" id="ARBA00004123"/>
    </source>
</evidence>
<evidence type="ECO:0000313" key="9">
    <source>
        <dbReference type="EMBL" id="KAG7158879.1"/>
    </source>
</evidence>
<dbReference type="InterPro" id="IPR008672">
    <property type="entry name" value="Mad1"/>
</dbReference>
<evidence type="ECO:0000256" key="3">
    <source>
        <dbReference type="ARBA" id="ARBA00022618"/>
    </source>
</evidence>
<dbReference type="GO" id="GO:0000776">
    <property type="term" value="C:kinetochore"/>
    <property type="evidence" value="ECO:0007669"/>
    <property type="project" value="TreeGrafter"/>
</dbReference>
<comment type="subcellular location">
    <subcellularLocation>
        <location evidence="1">Nucleus</location>
    </subcellularLocation>
</comment>
<dbReference type="PANTHER" id="PTHR23168">
    <property type="entry name" value="MITOTIC SPINDLE ASSEMBLY CHECKPOINT PROTEIN MAD1 MITOTIC ARREST DEFICIENT-LIKE PROTEIN 1"/>
    <property type="match status" value="1"/>
</dbReference>
<dbReference type="Gene3D" id="1.20.5.170">
    <property type="match status" value="1"/>
</dbReference>
<feature type="coiled-coil region" evidence="7">
    <location>
        <begin position="93"/>
        <end position="202"/>
    </location>
</feature>
<name>A0A8J5JPV9_HOMAM</name>
<evidence type="ECO:0000256" key="6">
    <source>
        <dbReference type="ARBA" id="ARBA00023306"/>
    </source>
</evidence>
<gene>
    <name evidence="9" type="primary">MAD1-L</name>
    <name evidence="9" type="ORF">Hamer_G006256</name>
</gene>